<proteinExistence type="predicted"/>
<evidence type="ECO:0000256" key="2">
    <source>
        <dbReference type="SAM" id="MobiDB-lite"/>
    </source>
</evidence>
<dbReference type="GO" id="GO:0005975">
    <property type="term" value="P:carbohydrate metabolic process"/>
    <property type="evidence" value="ECO:0007669"/>
    <property type="project" value="InterPro"/>
</dbReference>
<organism evidence="4 5">
    <name type="scientific">Natrinema halophilum</name>
    <dbReference type="NCBI Taxonomy" id="1699371"/>
    <lineage>
        <taxon>Archaea</taxon>
        <taxon>Methanobacteriati</taxon>
        <taxon>Methanobacteriota</taxon>
        <taxon>Stenosarchaea group</taxon>
        <taxon>Halobacteria</taxon>
        <taxon>Halobacteriales</taxon>
        <taxon>Natrialbaceae</taxon>
        <taxon>Natrinema</taxon>
    </lineage>
</organism>
<dbReference type="Proteomes" id="UP000509241">
    <property type="component" value="Chromosome"/>
</dbReference>
<dbReference type="GO" id="GO:0004553">
    <property type="term" value="F:hydrolase activity, hydrolyzing O-glycosyl compounds"/>
    <property type="evidence" value="ECO:0007669"/>
    <property type="project" value="InterPro"/>
</dbReference>
<dbReference type="InterPro" id="IPR006311">
    <property type="entry name" value="TAT_signal"/>
</dbReference>
<dbReference type="EMBL" id="CP058601">
    <property type="protein sequence ID" value="QLG49733.1"/>
    <property type="molecule type" value="Genomic_DNA"/>
</dbReference>
<dbReference type="SUPFAM" id="SSF49899">
    <property type="entry name" value="Concanavalin A-like lectins/glucanases"/>
    <property type="match status" value="1"/>
</dbReference>
<evidence type="ECO:0000256" key="1">
    <source>
        <dbReference type="ARBA" id="ARBA00022801"/>
    </source>
</evidence>
<dbReference type="GeneID" id="81377956"/>
<dbReference type="InterPro" id="IPR013319">
    <property type="entry name" value="GH11/12"/>
</dbReference>
<keyword evidence="5" id="KW-1185">Reference proteome</keyword>
<evidence type="ECO:0000259" key="3">
    <source>
        <dbReference type="SMART" id="SM00495"/>
    </source>
</evidence>
<feature type="compositionally biased region" description="Low complexity" evidence="2">
    <location>
        <begin position="370"/>
        <end position="387"/>
    </location>
</feature>
<dbReference type="RefSeq" id="WP_179261566.1">
    <property type="nucleotide sequence ID" value="NZ_CP058601.1"/>
</dbReference>
<feature type="domain" description="Chitin-binding type-3" evidence="3">
    <location>
        <begin position="449"/>
        <end position="493"/>
    </location>
</feature>
<dbReference type="InterPro" id="IPR013320">
    <property type="entry name" value="ConA-like_dom_sf"/>
</dbReference>
<feature type="compositionally biased region" description="Gly residues" evidence="2">
    <location>
        <begin position="308"/>
        <end position="322"/>
    </location>
</feature>
<name>A0A7D5GNW4_9EURY</name>
<dbReference type="AlphaFoldDB" id="A0A7D5GNW4"/>
<evidence type="ECO:0000313" key="5">
    <source>
        <dbReference type="Proteomes" id="UP000509241"/>
    </source>
</evidence>
<dbReference type="GO" id="GO:0030246">
    <property type="term" value="F:carbohydrate binding"/>
    <property type="evidence" value="ECO:0007669"/>
    <property type="project" value="InterPro"/>
</dbReference>
<keyword evidence="1" id="KW-0378">Hydrolase</keyword>
<dbReference type="CDD" id="cd12215">
    <property type="entry name" value="ChiC_BD"/>
    <property type="match status" value="2"/>
</dbReference>
<dbReference type="OrthoDB" id="101378at2157"/>
<dbReference type="GO" id="GO:0005576">
    <property type="term" value="C:extracellular region"/>
    <property type="evidence" value="ECO:0007669"/>
    <property type="project" value="InterPro"/>
</dbReference>
<sequence length="494" mass="53336">MTRDDSDTGSLGGRRIDKRTQQLTKNHNDRAALERDDDGGASSHGSRRRFLQVGATALAATAIGTSSVAAQAADEACGSHDELVVGGGDFVLKNNDWGGDVDMCIRTNTDGSYGYEWATRTTGGQPNYPQVLLGTKPWGSDTGVQDFPVRRGGVDQLELEVDVDINISGGKWNLAEEWWLMDSPVSEQTETHTHEIMLVLDWGEGFTNGSVEEANVWTDTFGNTIDYWSAHSAGGTSADFHIFRVQGGLSSGRVDLKPVIDFMSERHGVGGQKWISGIELGNEYWQGSQGDVTYHQCDVTINGTTYTSGGGSGGGNNGGGRNGGDETDPGNEDGDTGNGNEDGDTGNGNEDGDTGNGNEDGDTGNGGENGNQNDDGQNDNGGSDGSESYPAWDPNQVYLEGDRVVHDGAVWEAQWWAQGEEPKDEQWYVWKRVEDADGAPSTEPDTGSTPAWDSSKIYREGDRVTHDGTTWEAQWWTQGQEPRNEAWYVWQPVE</sequence>
<accession>A0A7D5GNW4</accession>
<dbReference type="SMART" id="SM00495">
    <property type="entry name" value="ChtBD3"/>
    <property type="match status" value="2"/>
</dbReference>
<feature type="region of interest" description="Disordered" evidence="2">
    <location>
        <begin position="1"/>
        <end position="46"/>
    </location>
</feature>
<feature type="region of interest" description="Disordered" evidence="2">
    <location>
        <begin position="305"/>
        <end position="394"/>
    </location>
</feature>
<dbReference type="Gene3D" id="2.60.120.180">
    <property type="match status" value="1"/>
</dbReference>
<dbReference type="Gene3D" id="2.10.10.20">
    <property type="entry name" value="Carbohydrate-binding module superfamily 5/12"/>
    <property type="match status" value="2"/>
</dbReference>
<dbReference type="PROSITE" id="PS51318">
    <property type="entry name" value="TAT"/>
    <property type="match status" value="1"/>
</dbReference>
<feature type="compositionally biased region" description="Acidic residues" evidence="2">
    <location>
        <begin position="325"/>
        <end position="335"/>
    </location>
</feature>
<gene>
    <name evidence="4" type="ORF">HYG82_13110</name>
</gene>
<feature type="compositionally biased region" description="Basic and acidic residues" evidence="2">
    <location>
        <begin position="14"/>
        <end position="34"/>
    </location>
</feature>
<protein>
    <recommendedName>
        <fullName evidence="3">Chitin-binding type-3 domain-containing protein</fullName>
    </recommendedName>
</protein>
<dbReference type="Pfam" id="PF02839">
    <property type="entry name" value="CBM_5_12"/>
    <property type="match status" value="2"/>
</dbReference>
<reference evidence="4 5" key="1">
    <citation type="submission" date="2020-07" db="EMBL/GenBank/DDBJ databases">
        <authorList>
            <person name="Cui H."/>
        </authorList>
    </citation>
    <scope>NUCLEOTIDE SEQUENCE [LARGE SCALE GENOMIC DNA]</scope>
    <source>
        <strain evidence="4 5">YPL8</strain>
    </source>
</reference>
<dbReference type="InterPro" id="IPR003610">
    <property type="entry name" value="CBM5/12"/>
</dbReference>
<feature type="domain" description="Chitin-binding type-3" evidence="3">
    <location>
        <begin position="389"/>
        <end position="433"/>
    </location>
</feature>
<evidence type="ECO:0000313" key="4">
    <source>
        <dbReference type="EMBL" id="QLG49733.1"/>
    </source>
</evidence>
<dbReference type="InterPro" id="IPR036573">
    <property type="entry name" value="CBM_sf_5/12"/>
</dbReference>
<dbReference type="SUPFAM" id="SSF51055">
    <property type="entry name" value="Carbohydrate binding domain"/>
    <property type="match status" value="2"/>
</dbReference>